<name>A0A7M3DM99_RHILE</name>
<dbReference type="Proteomes" id="UP000292974">
    <property type="component" value="Unassembled WGS sequence"/>
</dbReference>
<dbReference type="SUPFAM" id="SSF48113">
    <property type="entry name" value="Heme-dependent peroxidases"/>
    <property type="match status" value="1"/>
</dbReference>
<reference evidence="1 2" key="1">
    <citation type="submission" date="2019-02" db="EMBL/GenBank/DDBJ databases">
        <title>The genomic architecture of introgression among sibling species of bacteria.</title>
        <authorList>
            <person name="Cavassim M.I.A."/>
            <person name="Moeskjaer S."/>
            <person name="Moslemi C."/>
            <person name="Fields B."/>
            <person name="Bachmann A."/>
            <person name="Vilhjalmsson B."/>
            <person name="Schierup M.H."/>
            <person name="Young J.P.W."/>
            <person name="Andersen S.U."/>
        </authorList>
    </citation>
    <scope>NUCLEOTIDE SEQUENCE [LARGE SCALE GENOMIC DNA]</scope>
    <source>
        <strain evidence="1 2">SM135B</strain>
        <plasmid evidence="1">pSM135B_Rh02</plasmid>
    </source>
</reference>
<dbReference type="RefSeq" id="WP_130719275.1">
    <property type="nucleotide sequence ID" value="NZ_SIOP01000003.1"/>
</dbReference>
<dbReference type="GO" id="GO:0020037">
    <property type="term" value="F:heme binding"/>
    <property type="evidence" value="ECO:0007669"/>
    <property type="project" value="InterPro"/>
</dbReference>
<dbReference type="AlphaFoldDB" id="A0A7M3DM99"/>
<organism evidence="1 2">
    <name type="scientific">Rhizobium leguminosarum</name>
    <dbReference type="NCBI Taxonomy" id="384"/>
    <lineage>
        <taxon>Bacteria</taxon>
        <taxon>Pseudomonadati</taxon>
        <taxon>Pseudomonadota</taxon>
        <taxon>Alphaproteobacteria</taxon>
        <taxon>Hyphomicrobiales</taxon>
        <taxon>Rhizobiaceae</taxon>
        <taxon>Rhizobium/Agrobacterium group</taxon>
        <taxon>Rhizobium</taxon>
    </lineage>
</organism>
<protein>
    <submittedName>
        <fullName evidence="1">Uncharacterized protein</fullName>
    </submittedName>
</protein>
<sequence>MTSTQLTQGLPANEIAALNASSQVLLKKTPLSYYVLREAAVLGGGDRLGPVGRRIVARTFVRMLKRDGKSILNASGGFTPSLPSKVSGTFTFADLLCRRHAALKRYQAWELRPRKSEA</sequence>
<geneLocation type="plasmid" evidence="1">
    <name>pSM135B_Rh02</name>
</geneLocation>
<evidence type="ECO:0000313" key="2">
    <source>
        <dbReference type="Proteomes" id="UP000292974"/>
    </source>
</evidence>
<comment type="caution">
    <text evidence="1">The sequence shown here is derived from an EMBL/GenBank/DDBJ whole genome shotgun (WGS) entry which is preliminary data.</text>
</comment>
<gene>
    <name evidence="1" type="ORF">ELH90_33385</name>
</gene>
<proteinExistence type="predicted"/>
<keyword evidence="1" id="KW-0614">Plasmid</keyword>
<dbReference type="InterPro" id="IPR010255">
    <property type="entry name" value="Haem_peroxidase_sf"/>
</dbReference>
<accession>A0A7M3DM99</accession>
<dbReference type="GO" id="GO:0004601">
    <property type="term" value="F:peroxidase activity"/>
    <property type="evidence" value="ECO:0007669"/>
    <property type="project" value="InterPro"/>
</dbReference>
<evidence type="ECO:0000313" key="1">
    <source>
        <dbReference type="EMBL" id="TAY44161.1"/>
    </source>
</evidence>
<dbReference type="EMBL" id="SIOP01000003">
    <property type="protein sequence ID" value="TAY44161.1"/>
    <property type="molecule type" value="Genomic_DNA"/>
</dbReference>
<dbReference type="GO" id="GO:0006979">
    <property type="term" value="P:response to oxidative stress"/>
    <property type="evidence" value="ECO:0007669"/>
    <property type="project" value="InterPro"/>
</dbReference>